<dbReference type="AlphaFoldDB" id="A0A1H5WEV5"/>
<proteinExistence type="predicted"/>
<dbReference type="Proteomes" id="UP000236721">
    <property type="component" value="Unassembled WGS sequence"/>
</dbReference>
<keyword evidence="1" id="KW-0812">Transmembrane</keyword>
<feature type="transmembrane region" description="Helical" evidence="1">
    <location>
        <begin position="177"/>
        <end position="196"/>
    </location>
</feature>
<gene>
    <name evidence="4" type="ORF">SAMN04488244_105220</name>
</gene>
<dbReference type="Pfam" id="PF13401">
    <property type="entry name" value="AAA_22"/>
    <property type="match status" value="1"/>
</dbReference>
<organism evidence="4 5">
    <name type="scientific">Vibrio hangzhouensis</name>
    <dbReference type="NCBI Taxonomy" id="462991"/>
    <lineage>
        <taxon>Bacteria</taxon>
        <taxon>Pseudomonadati</taxon>
        <taxon>Pseudomonadota</taxon>
        <taxon>Gammaproteobacteria</taxon>
        <taxon>Vibrionales</taxon>
        <taxon>Vibrionaceae</taxon>
        <taxon>Vibrio</taxon>
    </lineage>
</organism>
<feature type="transmembrane region" description="Helical" evidence="1">
    <location>
        <begin position="301"/>
        <end position="319"/>
    </location>
</feature>
<feature type="chain" id="PRO_5009288211" description="ORC1/DEAH AAA+ ATPase domain-containing protein" evidence="2">
    <location>
        <begin position="25"/>
        <end position="783"/>
    </location>
</feature>
<dbReference type="Gene3D" id="3.40.50.300">
    <property type="entry name" value="P-loop containing nucleotide triphosphate hydrolases"/>
    <property type="match status" value="1"/>
</dbReference>
<sequence length="783" mass="90113">MTTMDKNTIWFAVLSLLLCFPASARWDYQDDDLPVASDNAQSLEKEIDTLPAKLFLTSSETNKIRRLLSYTLDQQDREIVSFNEALSVYRDESNDQNWFDVQTQYLTLNSLSHSKQALLELATDKTFEQLTGFGPDGVTQFRQELSITKLNAEYFVYFHLRSFKTLVKEIFISPIPVIWAGIKVFIIYSLLMWWLANEKRLFEQFKTHVTASTSKPPLWVRAIWYLGRASKSIAWLIAITVSLQIISTIEALSQLVYLELLTWWVLGGAIAISFILEFVHRNSLATSKTVAALRLSTVRRYVWSFIVAGLVLQIASQTLGKGTIYYWISSFFTLWFALITLSVIIMWKKTVFESLDKVAEKPIYVVWSTSKKDVFILGIIATSVVTLWLAFHHLKNKLIGLLSQYTVFNQALTYLFKIEVAKQTGSSTDHNLVRIKGDDAFNYVLPGDDFSPLVTYAKDEIQQLSKYLLTNSPAICVVSGERGIGSTRLLKQILHKVKNAEPVYVNCPISGYNQLLVHLAVSLGLDEETSEVKILNHLRKSEIHYLIAIDNCQRLVKPKVGGLNDLIRFTNLLRRSKKSHRAVFSIEKASWRFVDRARGERLLFDWVAFLPKWSELQISQLLDSRINQEQSLPVNFEGLVVPKQWDNDSESEEDRARQGFYRILWHYSDGNPTVALRFFRFSLRKDKSTKNVVVRLFHAPESEELDKMPKPMLAILRSIVQLEAASPEDVSDCTQLTISEVIGTLRYFQSRGYIEWKEDKARISDHWFRHITNVLDRQHLLVK</sequence>
<feature type="transmembrane region" description="Helical" evidence="1">
    <location>
        <begin position="325"/>
        <end position="347"/>
    </location>
</feature>
<keyword evidence="5" id="KW-1185">Reference proteome</keyword>
<name>A0A1H5WEV5_9VIBR</name>
<evidence type="ECO:0000259" key="3">
    <source>
        <dbReference type="Pfam" id="PF13401"/>
    </source>
</evidence>
<keyword evidence="1" id="KW-0472">Membrane</keyword>
<evidence type="ECO:0000313" key="4">
    <source>
        <dbReference type="EMBL" id="SEF97327.1"/>
    </source>
</evidence>
<keyword evidence="1" id="KW-1133">Transmembrane helix</keyword>
<evidence type="ECO:0000256" key="2">
    <source>
        <dbReference type="SAM" id="SignalP"/>
    </source>
</evidence>
<feature type="domain" description="ORC1/DEAH AAA+ ATPase" evidence="3">
    <location>
        <begin position="473"/>
        <end position="579"/>
    </location>
</feature>
<protein>
    <recommendedName>
        <fullName evidence="3">ORC1/DEAH AAA+ ATPase domain-containing protein</fullName>
    </recommendedName>
</protein>
<dbReference type="InterPro" id="IPR027417">
    <property type="entry name" value="P-loop_NTPase"/>
</dbReference>
<dbReference type="SUPFAM" id="SSF52540">
    <property type="entry name" value="P-loop containing nucleoside triphosphate hydrolases"/>
    <property type="match status" value="1"/>
</dbReference>
<reference evidence="5" key="1">
    <citation type="submission" date="2016-10" db="EMBL/GenBank/DDBJ databases">
        <authorList>
            <person name="Varghese N."/>
            <person name="Submissions S."/>
        </authorList>
    </citation>
    <scope>NUCLEOTIDE SEQUENCE [LARGE SCALE GENOMIC DNA]</scope>
    <source>
        <strain evidence="5">CGMCC 1.7062</strain>
    </source>
</reference>
<feature type="transmembrane region" description="Helical" evidence="1">
    <location>
        <begin position="374"/>
        <end position="391"/>
    </location>
</feature>
<evidence type="ECO:0000256" key="1">
    <source>
        <dbReference type="SAM" id="Phobius"/>
    </source>
</evidence>
<dbReference type="InterPro" id="IPR049945">
    <property type="entry name" value="AAA_22"/>
</dbReference>
<keyword evidence="2" id="KW-0732">Signal</keyword>
<evidence type="ECO:0000313" key="5">
    <source>
        <dbReference type="Proteomes" id="UP000236721"/>
    </source>
</evidence>
<feature type="transmembrane region" description="Helical" evidence="1">
    <location>
        <begin position="261"/>
        <end position="280"/>
    </location>
</feature>
<dbReference type="GO" id="GO:0016887">
    <property type="term" value="F:ATP hydrolysis activity"/>
    <property type="evidence" value="ECO:0007669"/>
    <property type="project" value="InterPro"/>
</dbReference>
<dbReference type="EMBL" id="FNVG01000005">
    <property type="protein sequence ID" value="SEF97327.1"/>
    <property type="molecule type" value="Genomic_DNA"/>
</dbReference>
<feature type="transmembrane region" description="Helical" evidence="1">
    <location>
        <begin position="233"/>
        <end position="255"/>
    </location>
</feature>
<accession>A0A1H5WEV5</accession>
<feature type="signal peptide" evidence="2">
    <location>
        <begin position="1"/>
        <end position="24"/>
    </location>
</feature>